<reference evidence="2" key="1">
    <citation type="journal article" date="2019" name="Int. J. Syst. Evol. Microbiol.">
        <title>The Global Catalogue of Microorganisms (GCM) 10K type strain sequencing project: providing services to taxonomists for standard genome sequencing and annotation.</title>
        <authorList>
            <consortium name="The Broad Institute Genomics Platform"/>
            <consortium name="The Broad Institute Genome Sequencing Center for Infectious Disease"/>
            <person name="Wu L."/>
            <person name="Ma J."/>
        </authorList>
    </citation>
    <scope>NUCLEOTIDE SEQUENCE [LARGE SCALE GENOMIC DNA]</scope>
    <source>
        <strain evidence="2">CGMCC 4.7371</strain>
    </source>
</reference>
<protein>
    <recommendedName>
        <fullName evidence="3">Ferrous iron transport protein A</fullName>
    </recommendedName>
</protein>
<evidence type="ECO:0000313" key="2">
    <source>
        <dbReference type="Proteomes" id="UP000655410"/>
    </source>
</evidence>
<accession>A0ABQ2NFC1</accession>
<dbReference type="RefSeq" id="WP_188785354.1">
    <property type="nucleotide sequence ID" value="NZ_BMNI01000016.1"/>
</dbReference>
<dbReference type="EMBL" id="BMNI01000016">
    <property type="protein sequence ID" value="GGO94118.1"/>
    <property type="molecule type" value="Genomic_DNA"/>
</dbReference>
<name>A0ABQ2NFC1_9ACTN</name>
<organism evidence="1 2">
    <name type="scientific">Nocardioides phosphati</name>
    <dbReference type="NCBI Taxonomy" id="1867775"/>
    <lineage>
        <taxon>Bacteria</taxon>
        <taxon>Bacillati</taxon>
        <taxon>Actinomycetota</taxon>
        <taxon>Actinomycetes</taxon>
        <taxon>Propionibacteriales</taxon>
        <taxon>Nocardioidaceae</taxon>
        <taxon>Nocardioides</taxon>
    </lineage>
</organism>
<evidence type="ECO:0008006" key="3">
    <source>
        <dbReference type="Google" id="ProtNLM"/>
    </source>
</evidence>
<comment type="caution">
    <text evidence="1">The sequence shown here is derived from an EMBL/GenBank/DDBJ whole genome shotgun (WGS) entry which is preliminary data.</text>
</comment>
<proteinExistence type="predicted"/>
<evidence type="ECO:0000313" key="1">
    <source>
        <dbReference type="EMBL" id="GGO94118.1"/>
    </source>
</evidence>
<sequence>MSREAPNLLPIGTHVLVTLHSITETSVVPGTVVAHGRRCNIIQTAAHGRVVVNTADLRIEPGTGEQSA</sequence>
<gene>
    <name evidence="1" type="ORF">GCM10011584_34420</name>
</gene>
<dbReference type="Proteomes" id="UP000655410">
    <property type="component" value="Unassembled WGS sequence"/>
</dbReference>
<keyword evidence="2" id="KW-1185">Reference proteome</keyword>